<dbReference type="InterPro" id="IPR012340">
    <property type="entry name" value="NA-bd_OB-fold"/>
</dbReference>
<dbReference type="EMBL" id="JAFJZO010000028">
    <property type="protein sequence ID" value="KAG5500370.1"/>
    <property type="molecule type" value="Genomic_DNA"/>
</dbReference>
<protein>
    <recommendedName>
        <fullName evidence="3">RNB domain-containing protein</fullName>
    </recommendedName>
</protein>
<reference evidence="4 5" key="1">
    <citation type="submission" date="2021-02" db="EMBL/GenBank/DDBJ databases">
        <title>Porcisia hertigi Genome sequencing and assembly.</title>
        <authorList>
            <person name="Almutairi H."/>
            <person name="Gatherer D."/>
        </authorList>
    </citation>
    <scope>NUCLEOTIDE SEQUENCE [LARGE SCALE GENOMIC DNA]</scope>
    <source>
        <strain evidence="4 5">C119</strain>
    </source>
</reference>
<evidence type="ECO:0000256" key="1">
    <source>
        <dbReference type="RuleBase" id="RU003901"/>
    </source>
</evidence>
<dbReference type="Pfam" id="PF00773">
    <property type="entry name" value="RNB"/>
    <property type="match status" value="1"/>
</dbReference>
<evidence type="ECO:0000313" key="5">
    <source>
        <dbReference type="Proteomes" id="UP000674318"/>
    </source>
</evidence>
<dbReference type="SMART" id="SM00955">
    <property type="entry name" value="RNB"/>
    <property type="match status" value="1"/>
</dbReference>
<keyword evidence="5" id="KW-1185">Reference proteome</keyword>
<dbReference type="KEGG" id="phet:94289542"/>
<dbReference type="PANTHER" id="PTHR23355:SF9">
    <property type="entry name" value="DIS3-LIKE EXONUCLEASE 2"/>
    <property type="match status" value="1"/>
</dbReference>
<feature type="compositionally biased region" description="Basic and acidic residues" evidence="2">
    <location>
        <begin position="90"/>
        <end position="99"/>
    </location>
</feature>
<feature type="compositionally biased region" description="Polar residues" evidence="2">
    <location>
        <begin position="79"/>
        <end position="89"/>
    </location>
</feature>
<dbReference type="GO" id="GO:0006402">
    <property type="term" value="P:mRNA catabolic process"/>
    <property type="evidence" value="ECO:0007669"/>
    <property type="project" value="TreeGrafter"/>
</dbReference>
<feature type="domain" description="RNB" evidence="3">
    <location>
        <begin position="307"/>
        <end position="667"/>
    </location>
</feature>
<comment type="caution">
    <text evidence="4">The sequence shown here is derived from an EMBL/GenBank/DDBJ whole genome shotgun (WGS) entry which is preliminary data.</text>
</comment>
<accession>A0A836IB87</accession>
<dbReference type="InterPro" id="IPR001900">
    <property type="entry name" value="RNase_II/R"/>
</dbReference>
<dbReference type="GO" id="GO:0000175">
    <property type="term" value="F:3'-5'-RNA exonuclease activity"/>
    <property type="evidence" value="ECO:0007669"/>
    <property type="project" value="TreeGrafter"/>
</dbReference>
<comment type="similarity">
    <text evidence="1">Belongs to the RNR ribonuclease family.</text>
</comment>
<organism evidence="4 5">
    <name type="scientific">Porcisia hertigi</name>
    <dbReference type="NCBI Taxonomy" id="2761500"/>
    <lineage>
        <taxon>Eukaryota</taxon>
        <taxon>Discoba</taxon>
        <taxon>Euglenozoa</taxon>
        <taxon>Kinetoplastea</taxon>
        <taxon>Metakinetoplastina</taxon>
        <taxon>Trypanosomatida</taxon>
        <taxon>Trypanosomatidae</taxon>
        <taxon>Leishmaniinae</taxon>
        <taxon>Porcisia</taxon>
    </lineage>
</organism>
<dbReference type="Gene3D" id="2.40.50.690">
    <property type="match status" value="1"/>
</dbReference>
<feature type="region of interest" description="Disordered" evidence="2">
    <location>
        <begin position="79"/>
        <end position="112"/>
    </location>
</feature>
<dbReference type="GO" id="GO:0000932">
    <property type="term" value="C:P-body"/>
    <property type="evidence" value="ECO:0007669"/>
    <property type="project" value="TreeGrafter"/>
</dbReference>
<evidence type="ECO:0000259" key="3">
    <source>
        <dbReference type="SMART" id="SM00955"/>
    </source>
</evidence>
<dbReference type="RefSeq" id="XP_067755704.1">
    <property type="nucleotide sequence ID" value="XM_067899465.1"/>
</dbReference>
<dbReference type="OrthoDB" id="372421at2759"/>
<sequence length="952" mass="105232">MAAINYTYALGTDPVLEAGVREGTVVVGRVRIFRTYNNNLAFLGSRLFPCDVLLNSAERRGPALHSDVVAVALLPSSEWQSAPANTEPTQVHDDSNRDDEATDPTSQNMSLTLPDGRRIVGLIPPTTTKKVSESPSAEVALAAQMGVSASYDWPSGKRPVGRVIRILQRHFPSLHVARIVENQVGPGQTLRGKYYYRFRSFNPLYPQLAVQGKDIMTAYQAKINTTLFSLELETDANGDVVTAPGLGNILLCKVKSFLGDASTMHVASQAICACCNVLTNSFSEEAEACVPKDYTIPLAAEIADMGRRDLRATEFVLTIDPSTARDLDDALSIAPRKDGGYHVGVHIADVSHFVLPGTALDEEAQRRGNSTYLVDRVIPMLPRRLSEDYCSLNPGEDKFAFSALFELDRDLNLISEAETGEKCEWFGQSVIRSRCRLTYEQAQRILDDDTVVLDVAQAASDMGTDEETISQKVKKSVKNLFKVATKLRQQSLGNGRLAIGSTRLEFCFDRDEVTSPPLSFSVKRQIQANWLVEELMLLANQRVAQKIVQFIPNGALLRRHKPPQPLKMSRFREALTARGLSVSSTTGQGLQRTLDFIKNEHPEDFSTVCELLKYSLMAAEYMVNDPTENETRSHFAIAAPWYTHFTSPIRRYCDLVVHRQLRIALELEQLMERAGMEVPSAPHPAVEKKPGEETFDPRYVVDVQTLKTWDLLSSLSDLQQTVTHANECRVNSRNAADMSLEYALCLYLLSLERVAKSRPTLLKALCTTASIVKIQESSVFLYSPEIAFNVEVGLKNHLQRFVLHERPSTQGTGKTSALPDPPGNTQTTRVIDDKAKAQARKKGGKSNMPRHSAASGTHSQHHGSVPALGLGIHVSWGQHPVTGEEVTEDFHLFSEFVVLLKVTADQGRLKLCMEVLPPWEREAARLACPKLPTSLVEGVFEDVAAAPTRSGV</sequence>
<dbReference type="InterPro" id="IPR050180">
    <property type="entry name" value="RNR_Ribonuclease"/>
</dbReference>
<dbReference type="GO" id="GO:0003723">
    <property type="term" value="F:RNA binding"/>
    <property type="evidence" value="ECO:0007669"/>
    <property type="project" value="InterPro"/>
</dbReference>
<evidence type="ECO:0000256" key="2">
    <source>
        <dbReference type="SAM" id="MobiDB-lite"/>
    </source>
</evidence>
<evidence type="ECO:0000313" key="4">
    <source>
        <dbReference type="EMBL" id="KAG5500370.1"/>
    </source>
</evidence>
<dbReference type="PROSITE" id="PS01175">
    <property type="entry name" value="RIBONUCLEASE_II"/>
    <property type="match status" value="1"/>
</dbReference>
<proteinExistence type="inferred from homology"/>
<gene>
    <name evidence="4" type="ORF">JKF63_03462</name>
</gene>
<dbReference type="InterPro" id="IPR022966">
    <property type="entry name" value="RNase_II/R_CS"/>
</dbReference>
<dbReference type="AlphaFoldDB" id="A0A836IB87"/>
<name>A0A836IB87_9TRYP</name>
<dbReference type="PANTHER" id="PTHR23355">
    <property type="entry name" value="RIBONUCLEASE"/>
    <property type="match status" value="1"/>
</dbReference>
<dbReference type="GeneID" id="94289542"/>
<feature type="region of interest" description="Disordered" evidence="2">
    <location>
        <begin position="805"/>
        <end position="864"/>
    </location>
</feature>
<dbReference type="Proteomes" id="UP000674318">
    <property type="component" value="Chromosome 28"/>
</dbReference>
<dbReference type="SUPFAM" id="SSF50249">
    <property type="entry name" value="Nucleic acid-binding proteins"/>
    <property type="match status" value="2"/>
</dbReference>